<evidence type="ECO:0000313" key="10">
    <source>
        <dbReference type="Proteomes" id="UP000038010"/>
    </source>
</evidence>
<feature type="transmembrane region" description="Helical" evidence="8">
    <location>
        <begin position="373"/>
        <end position="392"/>
    </location>
</feature>
<dbReference type="GO" id="GO:0022857">
    <property type="term" value="F:transmembrane transporter activity"/>
    <property type="evidence" value="ECO:0007669"/>
    <property type="project" value="InterPro"/>
</dbReference>
<dbReference type="GeneID" id="28739889"/>
<dbReference type="SUPFAM" id="SSF103473">
    <property type="entry name" value="MFS general substrate transporter"/>
    <property type="match status" value="1"/>
</dbReference>
<feature type="transmembrane region" description="Helical" evidence="8">
    <location>
        <begin position="313"/>
        <end position="334"/>
    </location>
</feature>
<evidence type="ECO:0000256" key="5">
    <source>
        <dbReference type="ARBA" id="ARBA00023136"/>
    </source>
</evidence>
<accession>A0A0N0NMT3</accession>
<comment type="subcellular location">
    <subcellularLocation>
        <location evidence="1">Membrane</location>
        <topology evidence="1">Multi-pass membrane protein</topology>
    </subcellularLocation>
</comment>
<dbReference type="Proteomes" id="UP000038010">
    <property type="component" value="Unassembled WGS sequence"/>
</dbReference>
<evidence type="ECO:0000256" key="7">
    <source>
        <dbReference type="SAM" id="MobiDB-lite"/>
    </source>
</evidence>
<dbReference type="Pfam" id="PF07690">
    <property type="entry name" value="MFS_1"/>
    <property type="match status" value="1"/>
</dbReference>
<dbReference type="OrthoDB" id="4454541at2759"/>
<protein>
    <submittedName>
        <fullName evidence="9">Putative transporter</fullName>
    </submittedName>
</protein>
<feature type="transmembrane region" description="Helical" evidence="8">
    <location>
        <begin position="404"/>
        <end position="424"/>
    </location>
</feature>
<dbReference type="PANTHER" id="PTHR43791">
    <property type="entry name" value="PERMEASE-RELATED"/>
    <property type="match status" value="1"/>
</dbReference>
<evidence type="ECO:0000256" key="2">
    <source>
        <dbReference type="ARBA" id="ARBA00022448"/>
    </source>
</evidence>
<feature type="transmembrane region" description="Helical" evidence="8">
    <location>
        <begin position="67"/>
        <end position="94"/>
    </location>
</feature>
<dbReference type="InterPro" id="IPR036259">
    <property type="entry name" value="MFS_trans_sf"/>
</dbReference>
<dbReference type="FunFam" id="1.20.1250.20:FF:000064">
    <property type="entry name" value="MFS allantoate transporter"/>
    <property type="match status" value="1"/>
</dbReference>
<organism evidence="9 10">
    <name type="scientific">Cyphellophora attinorum</name>
    <dbReference type="NCBI Taxonomy" id="1664694"/>
    <lineage>
        <taxon>Eukaryota</taxon>
        <taxon>Fungi</taxon>
        <taxon>Dikarya</taxon>
        <taxon>Ascomycota</taxon>
        <taxon>Pezizomycotina</taxon>
        <taxon>Eurotiomycetes</taxon>
        <taxon>Chaetothyriomycetidae</taxon>
        <taxon>Chaetothyriales</taxon>
        <taxon>Cyphellophoraceae</taxon>
        <taxon>Cyphellophora</taxon>
    </lineage>
</organism>
<evidence type="ECO:0000256" key="1">
    <source>
        <dbReference type="ARBA" id="ARBA00004141"/>
    </source>
</evidence>
<dbReference type="GO" id="GO:0016020">
    <property type="term" value="C:membrane"/>
    <property type="evidence" value="ECO:0007669"/>
    <property type="project" value="UniProtKB-SubCell"/>
</dbReference>
<dbReference type="VEuPathDB" id="FungiDB:AB675_7626"/>
<feature type="transmembrane region" description="Helical" evidence="8">
    <location>
        <begin position="224"/>
        <end position="240"/>
    </location>
</feature>
<feature type="transmembrane region" description="Helical" evidence="8">
    <location>
        <begin position="134"/>
        <end position="153"/>
    </location>
</feature>
<dbReference type="RefSeq" id="XP_018000542.1">
    <property type="nucleotide sequence ID" value="XM_018148009.1"/>
</dbReference>
<feature type="compositionally biased region" description="Basic and acidic residues" evidence="7">
    <location>
        <begin position="1"/>
        <end position="10"/>
    </location>
</feature>
<dbReference type="AlphaFoldDB" id="A0A0N0NMT3"/>
<evidence type="ECO:0000256" key="3">
    <source>
        <dbReference type="ARBA" id="ARBA00022692"/>
    </source>
</evidence>
<feature type="transmembrane region" description="Helical" evidence="8">
    <location>
        <begin position="106"/>
        <end position="127"/>
    </location>
</feature>
<feature type="transmembrane region" description="Helical" evidence="8">
    <location>
        <begin position="159"/>
        <end position="179"/>
    </location>
</feature>
<dbReference type="InterPro" id="IPR011701">
    <property type="entry name" value="MFS"/>
</dbReference>
<gene>
    <name evidence="9" type="ORF">AB675_7626</name>
</gene>
<feature type="transmembrane region" description="Helical" evidence="8">
    <location>
        <begin position="341"/>
        <end position="361"/>
    </location>
</feature>
<keyword evidence="4 8" id="KW-1133">Transmembrane helix</keyword>
<keyword evidence="5 8" id="KW-0472">Membrane</keyword>
<sequence length="522" mass="58388">MDDEIRKSPVQEDPGSMNNAVDRSLDQTSLSDADKDRAKALVQRVGHRVELTPENNKRIFRKINIRILPVILFIYFLQALDKATLAYASVFGLIEDTHLVGLQYSWLGSVVYAAQLVAQPVVAYSLVKFPLGKFLAGTVFAWGATLTCMAAAHNFGGLLTARLFLGLFEAGVAPAFIAVTQMWWRRREQPVILASWYAMNGVTNMLGSLITYGLGHIDSSLKEYQIIFLFFGLITTNILNEEEKLIAIERLRANQMGIENYTWKWEHVREAAVDLKTWLWCAMLFSISVPSGGVSTFGPLIVQSFGYNRFETILFNIPFGAVQLVATLLSAYVATKIRRKAPVLVFLSVIPSVGCLMLLFLPRGAGHKGPLLAAYYIISVYPAITPLIYSWQAGNTAGETKKKTTTAALIIAQSAGNILGPNLYTPAEKPLYRRGLISNLVLFLVLIVLYAAQWFYLLWRNRKQASKRNAMGKNADIVDTSMAKIKSELPDAEKHESVQEIERDKSLDDRTDFENEDFVYTY</sequence>
<dbReference type="EMBL" id="LFJN01000012">
    <property type="protein sequence ID" value="KPI40579.1"/>
    <property type="molecule type" value="Genomic_DNA"/>
</dbReference>
<comment type="caution">
    <text evidence="9">The sequence shown here is derived from an EMBL/GenBank/DDBJ whole genome shotgun (WGS) entry which is preliminary data.</text>
</comment>
<feature type="compositionally biased region" description="Polar residues" evidence="7">
    <location>
        <begin position="16"/>
        <end position="30"/>
    </location>
</feature>
<feature type="region of interest" description="Disordered" evidence="7">
    <location>
        <begin position="1"/>
        <end position="30"/>
    </location>
</feature>
<feature type="transmembrane region" description="Helical" evidence="8">
    <location>
        <begin position="436"/>
        <end position="459"/>
    </location>
</feature>
<evidence type="ECO:0000256" key="4">
    <source>
        <dbReference type="ARBA" id="ARBA00022989"/>
    </source>
</evidence>
<comment type="similarity">
    <text evidence="6">Belongs to the major facilitator superfamily. Allantoate permease family.</text>
</comment>
<dbReference type="Gene3D" id="1.20.1250.20">
    <property type="entry name" value="MFS general substrate transporter like domains"/>
    <property type="match status" value="2"/>
</dbReference>
<feature type="transmembrane region" description="Helical" evidence="8">
    <location>
        <begin position="191"/>
        <end position="212"/>
    </location>
</feature>
<evidence type="ECO:0000256" key="8">
    <source>
        <dbReference type="SAM" id="Phobius"/>
    </source>
</evidence>
<proteinExistence type="inferred from homology"/>
<keyword evidence="3 8" id="KW-0812">Transmembrane</keyword>
<evidence type="ECO:0000256" key="6">
    <source>
        <dbReference type="ARBA" id="ARBA00037968"/>
    </source>
</evidence>
<evidence type="ECO:0000313" key="9">
    <source>
        <dbReference type="EMBL" id="KPI40579.1"/>
    </source>
</evidence>
<reference evidence="9 10" key="1">
    <citation type="submission" date="2015-06" db="EMBL/GenBank/DDBJ databases">
        <title>Draft genome of the ant-associated black yeast Phialophora attae CBS 131958.</title>
        <authorList>
            <person name="Moreno L.F."/>
            <person name="Stielow B.J."/>
            <person name="de Hoog S."/>
            <person name="Vicente V.A."/>
            <person name="Weiss V.A."/>
            <person name="de Vries M."/>
            <person name="Cruz L.M."/>
            <person name="Souza E.M."/>
        </authorList>
    </citation>
    <scope>NUCLEOTIDE SEQUENCE [LARGE SCALE GENOMIC DNA]</scope>
    <source>
        <strain evidence="9 10">CBS 131958</strain>
    </source>
</reference>
<keyword evidence="10" id="KW-1185">Reference proteome</keyword>
<feature type="transmembrane region" description="Helical" evidence="8">
    <location>
        <begin position="278"/>
        <end position="301"/>
    </location>
</feature>
<name>A0A0N0NMT3_9EURO</name>
<keyword evidence="2" id="KW-0813">Transport</keyword>
<dbReference type="PANTHER" id="PTHR43791:SF59">
    <property type="entry name" value="TRANSPORTER, PUTATIVE (AFU_ORTHOLOGUE AFUA_1G06550)-RELATED"/>
    <property type="match status" value="1"/>
</dbReference>